<evidence type="ECO:0000256" key="2">
    <source>
        <dbReference type="SAM" id="MobiDB-lite"/>
    </source>
</evidence>
<feature type="compositionally biased region" description="Basic and acidic residues" evidence="2">
    <location>
        <begin position="315"/>
        <end position="326"/>
    </location>
</feature>
<name>A0A5P1FFR1_ASPOF</name>
<feature type="compositionally biased region" description="Polar residues" evidence="2">
    <location>
        <begin position="77"/>
        <end position="86"/>
    </location>
</feature>
<feature type="region of interest" description="Disordered" evidence="2">
    <location>
        <begin position="22"/>
        <end position="86"/>
    </location>
</feature>
<organism evidence="3 4">
    <name type="scientific">Asparagus officinalis</name>
    <name type="common">Garden asparagus</name>
    <dbReference type="NCBI Taxonomy" id="4686"/>
    <lineage>
        <taxon>Eukaryota</taxon>
        <taxon>Viridiplantae</taxon>
        <taxon>Streptophyta</taxon>
        <taxon>Embryophyta</taxon>
        <taxon>Tracheophyta</taxon>
        <taxon>Spermatophyta</taxon>
        <taxon>Magnoliopsida</taxon>
        <taxon>Liliopsida</taxon>
        <taxon>Asparagales</taxon>
        <taxon>Asparagaceae</taxon>
        <taxon>Asparagoideae</taxon>
        <taxon>Asparagus</taxon>
    </lineage>
</organism>
<dbReference type="EMBL" id="CM007383">
    <property type="protein sequence ID" value="ONK75709.1"/>
    <property type="molecule type" value="Genomic_DNA"/>
</dbReference>
<dbReference type="OMA" id="IAGPCCQ"/>
<protein>
    <submittedName>
        <fullName evidence="3">Uncharacterized protein</fullName>
    </submittedName>
</protein>
<evidence type="ECO:0000256" key="1">
    <source>
        <dbReference type="SAM" id="Coils"/>
    </source>
</evidence>
<dbReference type="Proteomes" id="UP000243459">
    <property type="component" value="Chromosome 3"/>
</dbReference>
<reference evidence="4" key="1">
    <citation type="journal article" date="2017" name="Nat. Commun.">
        <title>The asparagus genome sheds light on the origin and evolution of a young Y chromosome.</title>
        <authorList>
            <person name="Harkess A."/>
            <person name="Zhou J."/>
            <person name="Xu C."/>
            <person name="Bowers J.E."/>
            <person name="Van der Hulst R."/>
            <person name="Ayyampalayam S."/>
            <person name="Mercati F."/>
            <person name="Riccardi P."/>
            <person name="McKain M.R."/>
            <person name="Kakrana A."/>
            <person name="Tang H."/>
            <person name="Ray J."/>
            <person name="Groenendijk J."/>
            <person name="Arikit S."/>
            <person name="Mathioni S.M."/>
            <person name="Nakano M."/>
            <person name="Shan H."/>
            <person name="Telgmann-Rauber A."/>
            <person name="Kanno A."/>
            <person name="Yue Z."/>
            <person name="Chen H."/>
            <person name="Li W."/>
            <person name="Chen Y."/>
            <person name="Xu X."/>
            <person name="Zhang Y."/>
            <person name="Luo S."/>
            <person name="Chen H."/>
            <person name="Gao J."/>
            <person name="Mao Z."/>
            <person name="Pires J.C."/>
            <person name="Luo M."/>
            <person name="Kudrna D."/>
            <person name="Wing R.A."/>
            <person name="Meyers B.C."/>
            <person name="Yi K."/>
            <person name="Kong H."/>
            <person name="Lavrijsen P."/>
            <person name="Sunseri F."/>
            <person name="Falavigna A."/>
            <person name="Ye Y."/>
            <person name="Leebens-Mack J.H."/>
            <person name="Chen G."/>
        </authorList>
    </citation>
    <scope>NUCLEOTIDE SEQUENCE [LARGE SCALE GENOMIC DNA]</scope>
    <source>
        <strain evidence="4">cv. DH0086</strain>
    </source>
</reference>
<feature type="region of interest" description="Disordered" evidence="2">
    <location>
        <begin position="305"/>
        <end position="327"/>
    </location>
</feature>
<evidence type="ECO:0000313" key="4">
    <source>
        <dbReference type="Proteomes" id="UP000243459"/>
    </source>
</evidence>
<dbReference type="AlphaFoldDB" id="A0A5P1FFR1"/>
<feature type="compositionally biased region" description="Acidic residues" evidence="2">
    <location>
        <begin position="305"/>
        <end position="314"/>
    </location>
</feature>
<sequence>MEKDSKEKHIINSFLHHIIIPTITRKSKRRRKPHKEQLHQMDYPESMSQYEFEEEESSEEENDEAKEENEVEEEKPQTSIHLSENMRQISIERINEGSSTEEQIEGVRCQVAPLADRQSVLESQFYDYCSVKEQESTFQKLQIMCLGLKLESLESRNQRLEDTIAELREAVENVDVMRADIKLLQKKAKKLTKENKECSKLIQQYVPKFEAKEEISRSNENLHLATKEIKEVADQLHKEIKRIELKLETRASEFQIEDITSFASTKLSEQLQQLRDQWSADMEELIYLWWINASLRREIFVVQEEEENDDDNDHDDDRVEEREKGKPVANLGDEVVMELPHDEHVENCTVECYGTKCVSPVRDTKDSCIGMIKAMSPERSSKKPRLLSKLKGWAAGNGRCKRVGGKGRRAEGWPCSSS</sequence>
<proteinExistence type="predicted"/>
<gene>
    <name evidence="3" type="ORF">A4U43_C03F19730</name>
</gene>
<keyword evidence="4" id="KW-1185">Reference proteome</keyword>
<dbReference type="Gramene" id="ONK75709">
    <property type="protein sequence ID" value="ONK75709"/>
    <property type="gene ID" value="A4U43_C03F19730"/>
</dbReference>
<feature type="coiled-coil region" evidence="1">
    <location>
        <begin position="143"/>
        <end position="246"/>
    </location>
</feature>
<evidence type="ECO:0000313" key="3">
    <source>
        <dbReference type="EMBL" id="ONK75709.1"/>
    </source>
</evidence>
<accession>A0A5P1FFR1</accession>
<feature type="compositionally biased region" description="Acidic residues" evidence="2">
    <location>
        <begin position="51"/>
        <end position="73"/>
    </location>
</feature>
<feature type="compositionally biased region" description="Basic residues" evidence="2">
    <location>
        <begin position="25"/>
        <end position="34"/>
    </location>
</feature>
<keyword evidence="1" id="KW-0175">Coiled coil</keyword>